<dbReference type="InterPro" id="IPR000917">
    <property type="entry name" value="Sulfatase_N"/>
</dbReference>
<proteinExistence type="inferred from homology"/>
<protein>
    <submittedName>
        <fullName evidence="11">Arylsulfatase A</fullName>
    </submittedName>
</protein>
<dbReference type="EMBL" id="FOMH01000003">
    <property type="protein sequence ID" value="SFC91630.1"/>
    <property type="molecule type" value="Genomic_DNA"/>
</dbReference>
<dbReference type="GO" id="GO:0004065">
    <property type="term" value="F:arylsulfatase activity"/>
    <property type="evidence" value="ECO:0007669"/>
    <property type="project" value="TreeGrafter"/>
</dbReference>
<feature type="domain" description="Sulfatase N-terminal" evidence="10">
    <location>
        <begin position="183"/>
        <end position="465"/>
    </location>
</feature>
<dbReference type="RefSeq" id="WP_244165331.1">
    <property type="nucleotide sequence ID" value="NZ_FOMH01000003.1"/>
</dbReference>
<name>A0A1I1ND05_9FLAO</name>
<feature type="transmembrane region" description="Helical" evidence="9">
    <location>
        <begin position="113"/>
        <end position="130"/>
    </location>
</feature>
<evidence type="ECO:0000256" key="1">
    <source>
        <dbReference type="ARBA" id="ARBA00004651"/>
    </source>
</evidence>
<evidence type="ECO:0000256" key="5">
    <source>
        <dbReference type="ARBA" id="ARBA00022692"/>
    </source>
</evidence>
<gene>
    <name evidence="11" type="ORF">SAMN05216297_10337</name>
</gene>
<keyword evidence="5 9" id="KW-0812">Transmembrane</keyword>
<feature type="transmembrane region" description="Helical" evidence="9">
    <location>
        <begin position="12"/>
        <end position="31"/>
    </location>
</feature>
<dbReference type="GO" id="GO:0005886">
    <property type="term" value="C:plasma membrane"/>
    <property type="evidence" value="ECO:0007669"/>
    <property type="project" value="UniProtKB-SubCell"/>
</dbReference>
<comment type="subcellular location">
    <subcellularLocation>
        <location evidence="1">Cell membrane</location>
        <topology evidence="1">Multi-pass membrane protein</topology>
    </subcellularLocation>
</comment>
<evidence type="ECO:0000256" key="7">
    <source>
        <dbReference type="ARBA" id="ARBA00022989"/>
    </source>
</evidence>
<evidence type="ECO:0000313" key="12">
    <source>
        <dbReference type="Proteomes" id="UP000199672"/>
    </source>
</evidence>
<dbReference type="Proteomes" id="UP000199672">
    <property type="component" value="Unassembled WGS sequence"/>
</dbReference>
<evidence type="ECO:0000256" key="8">
    <source>
        <dbReference type="ARBA" id="ARBA00023136"/>
    </source>
</evidence>
<dbReference type="PANTHER" id="PTHR42693">
    <property type="entry name" value="ARYLSULFATASE FAMILY MEMBER"/>
    <property type="match status" value="1"/>
</dbReference>
<sequence>MSTSTKFTIHEDWTVVILGFLIIGISLFIFLPEVPVFKWTNGNDLIFNVFEIKNLQHIGFQFIYFLLIGSIGTILVGKSVKNFILGFPIIYLLTIIALILAGNTEVKALNLEAVIFSLVIGLLIGNFFKLPKWFRSALSTELFVKIGLVLLGTSVIFSDILKAGSLGLIQALVVVLSQAQWPNQRGFDKFYGILKGAANYFDTKPLPFGKTPYPVKMIRNNEELHPKDDSYYFTDEIGNNAVTFLDEQNKENKPFFLYLAFTAPHWPLQAKPVDIAKYRGKFDEGWDALREKRIKKLRENGILLPNQTIAPRDPEVPEWDKPTYDEKQFWKAKMEVYAAMVDNMDQNVGKVLDKLKALKKDKNTLIIFIADNGAQGGFNTYNPLRRGLVRNDGPVGSSGSFDYQEQNWAYLSNTPLQDYKNNMHEGGFSSPFIAWYPSKIKAGRIDKGTGHIIDLAPTFYELAGIEYPKNLNGVNSNPLPGKSLLPVLFDNASEVNRGAPLFWERAGNRAVREGKWKLVSIYPSYQWELYDLEADRGETTNVAAQNPGIVNDLSAKYFDWADKTGVVEYSKFKQKNELIPGAAPKK</sequence>
<keyword evidence="12" id="KW-1185">Reference proteome</keyword>
<evidence type="ECO:0000313" key="11">
    <source>
        <dbReference type="EMBL" id="SFC91630.1"/>
    </source>
</evidence>
<keyword evidence="8 9" id="KW-0472">Membrane</keyword>
<dbReference type="Pfam" id="PF00884">
    <property type="entry name" value="Sulfatase"/>
    <property type="match status" value="1"/>
</dbReference>
<evidence type="ECO:0000256" key="4">
    <source>
        <dbReference type="ARBA" id="ARBA00022475"/>
    </source>
</evidence>
<comment type="similarity">
    <text evidence="2">Belongs to the UPF0324 family.</text>
</comment>
<dbReference type="Gene3D" id="3.30.1120.10">
    <property type="match status" value="1"/>
</dbReference>
<evidence type="ECO:0000259" key="10">
    <source>
        <dbReference type="Pfam" id="PF00884"/>
    </source>
</evidence>
<dbReference type="STRING" id="739143.SAMN05216297_10337"/>
<keyword evidence="6" id="KW-0378">Hydrolase</keyword>
<reference evidence="12" key="1">
    <citation type="submission" date="2016-10" db="EMBL/GenBank/DDBJ databases">
        <authorList>
            <person name="Varghese N."/>
            <person name="Submissions S."/>
        </authorList>
    </citation>
    <scope>NUCLEOTIDE SEQUENCE [LARGE SCALE GENOMIC DNA]</scope>
    <source>
        <strain evidence="12">CGMCC 1.10370</strain>
    </source>
</reference>
<dbReference type="InterPro" id="IPR050738">
    <property type="entry name" value="Sulfatase"/>
</dbReference>
<dbReference type="PANTHER" id="PTHR42693:SF53">
    <property type="entry name" value="ENDO-4-O-SULFATASE"/>
    <property type="match status" value="1"/>
</dbReference>
<keyword evidence="7 9" id="KW-1133">Transmembrane helix</keyword>
<organism evidence="11 12">
    <name type="scientific">Flavobacterium phragmitis</name>
    <dbReference type="NCBI Taxonomy" id="739143"/>
    <lineage>
        <taxon>Bacteria</taxon>
        <taxon>Pseudomonadati</taxon>
        <taxon>Bacteroidota</taxon>
        <taxon>Flavobacteriia</taxon>
        <taxon>Flavobacteriales</taxon>
        <taxon>Flavobacteriaceae</taxon>
        <taxon>Flavobacterium</taxon>
    </lineage>
</organism>
<dbReference type="InterPro" id="IPR017850">
    <property type="entry name" value="Alkaline_phosphatase_core_sf"/>
</dbReference>
<accession>A0A1I1ND05</accession>
<keyword evidence="4" id="KW-1003">Cell membrane</keyword>
<feature type="transmembrane region" description="Helical" evidence="9">
    <location>
        <begin position="142"/>
        <end position="161"/>
    </location>
</feature>
<evidence type="ECO:0000256" key="3">
    <source>
        <dbReference type="ARBA" id="ARBA00008779"/>
    </source>
</evidence>
<comment type="similarity">
    <text evidence="3">Belongs to the sulfatase family.</text>
</comment>
<feature type="transmembrane region" description="Helical" evidence="9">
    <location>
        <begin position="83"/>
        <end position="101"/>
    </location>
</feature>
<dbReference type="Pfam" id="PF03601">
    <property type="entry name" value="Cons_hypoth698"/>
    <property type="match status" value="1"/>
</dbReference>
<evidence type="ECO:0000256" key="2">
    <source>
        <dbReference type="ARBA" id="ARBA00007977"/>
    </source>
</evidence>
<feature type="transmembrane region" description="Helical" evidence="9">
    <location>
        <begin position="58"/>
        <end position="76"/>
    </location>
</feature>
<dbReference type="AlphaFoldDB" id="A0A1I1ND05"/>
<evidence type="ECO:0000256" key="6">
    <source>
        <dbReference type="ARBA" id="ARBA00022801"/>
    </source>
</evidence>
<dbReference type="InterPro" id="IPR018383">
    <property type="entry name" value="UPF0324_pro"/>
</dbReference>
<dbReference type="SUPFAM" id="SSF53649">
    <property type="entry name" value="Alkaline phosphatase-like"/>
    <property type="match status" value="1"/>
</dbReference>
<dbReference type="Gene3D" id="3.40.720.10">
    <property type="entry name" value="Alkaline Phosphatase, subunit A"/>
    <property type="match status" value="1"/>
</dbReference>
<evidence type="ECO:0000256" key="9">
    <source>
        <dbReference type="SAM" id="Phobius"/>
    </source>
</evidence>